<proteinExistence type="predicted"/>
<accession>A0A9N9AD63</accession>
<gene>
    <name evidence="1" type="ORF">POCULU_LOCUS3749</name>
</gene>
<reference evidence="1" key="1">
    <citation type="submission" date="2021-06" db="EMBL/GenBank/DDBJ databases">
        <authorList>
            <person name="Kallberg Y."/>
            <person name="Tangrot J."/>
            <person name="Rosling A."/>
        </authorList>
    </citation>
    <scope>NUCLEOTIDE SEQUENCE</scope>
    <source>
        <strain evidence="1">IA702</strain>
    </source>
</reference>
<comment type="caution">
    <text evidence="1">The sequence shown here is derived from an EMBL/GenBank/DDBJ whole genome shotgun (WGS) entry which is preliminary data.</text>
</comment>
<protein>
    <submittedName>
        <fullName evidence="1">5974_t:CDS:1</fullName>
    </submittedName>
</protein>
<dbReference type="AlphaFoldDB" id="A0A9N9AD63"/>
<dbReference type="Proteomes" id="UP000789572">
    <property type="component" value="Unassembled WGS sequence"/>
</dbReference>
<evidence type="ECO:0000313" key="2">
    <source>
        <dbReference type="Proteomes" id="UP000789572"/>
    </source>
</evidence>
<sequence>MKHPHVRCVRTMILTVLRSHDTITRLVMPCVRYANTSRESQADLSINAPYPSLINWFVIYRRLKVKRDEPTADQTVIPSFNIGEDIIPDIGPDLTNQKALVLSVIMASRTHL</sequence>
<dbReference type="EMBL" id="CAJVPJ010000436">
    <property type="protein sequence ID" value="CAG8524514.1"/>
    <property type="molecule type" value="Genomic_DNA"/>
</dbReference>
<evidence type="ECO:0000313" key="1">
    <source>
        <dbReference type="EMBL" id="CAG8524514.1"/>
    </source>
</evidence>
<name>A0A9N9AD63_9GLOM</name>
<keyword evidence="2" id="KW-1185">Reference proteome</keyword>
<organism evidence="1 2">
    <name type="scientific">Paraglomus occultum</name>
    <dbReference type="NCBI Taxonomy" id="144539"/>
    <lineage>
        <taxon>Eukaryota</taxon>
        <taxon>Fungi</taxon>
        <taxon>Fungi incertae sedis</taxon>
        <taxon>Mucoromycota</taxon>
        <taxon>Glomeromycotina</taxon>
        <taxon>Glomeromycetes</taxon>
        <taxon>Paraglomerales</taxon>
        <taxon>Paraglomeraceae</taxon>
        <taxon>Paraglomus</taxon>
    </lineage>
</organism>